<protein>
    <submittedName>
        <fullName evidence="2">6-N-hydroxylaminopurine resistance protein</fullName>
    </submittedName>
</protein>
<keyword evidence="3" id="KW-1185">Reference proteome</keyword>
<dbReference type="Gene3D" id="2.40.33.20">
    <property type="entry name" value="PK beta-barrel domain-like"/>
    <property type="match status" value="1"/>
</dbReference>
<dbReference type="EMBL" id="CP036271">
    <property type="protein sequence ID" value="QDT53230.1"/>
    <property type="molecule type" value="Genomic_DNA"/>
</dbReference>
<dbReference type="AlphaFoldDB" id="A0A517SAS6"/>
<sequence>MPTVVSIQTGVTETYGEYDAVDPLDRRWTTAFFKTPVDGPVVVGWLGLAGDSQADVQNHGGRDKAVLAYSADHYSDWRNDPALEKASGGGFGENLTIQGLAEDSVCIGDVWRVGEALLEVTQPRQPCWKLGRRWRKPELVKQVVMNGRTGWYLRVLEEATIEAGLSMTLERRPHPDWTIAAANAVMYGKRVPEERIRELVSLPELSEAWKNQLGERIMG</sequence>
<dbReference type="Pfam" id="PF03475">
    <property type="entry name" value="YiiM_3-alpha"/>
    <property type="match status" value="1"/>
</dbReference>
<dbReference type="PANTHER" id="PTHR30212">
    <property type="entry name" value="PROTEIN YIIM"/>
    <property type="match status" value="1"/>
</dbReference>
<dbReference type="InterPro" id="IPR011037">
    <property type="entry name" value="Pyrv_Knase-like_insert_dom_sf"/>
</dbReference>
<dbReference type="InterPro" id="IPR052353">
    <property type="entry name" value="Benzoxazolinone_Detox_Enz"/>
</dbReference>
<evidence type="ECO:0000313" key="2">
    <source>
        <dbReference type="EMBL" id="QDT53230.1"/>
    </source>
</evidence>
<evidence type="ECO:0000313" key="3">
    <source>
        <dbReference type="Proteomes" id="UP000315700"/>
    </source>
</evidence>
<dbReference type="KEGG" id="ccos:Pan44_12460"/>
<dbReference type="GO" id="GO:0003824">
    <property type="term" value="F:catalytic activity"/>
    <property type="evidence" value="ECO:0007669"/>
    <property type="project" value="InterPro"/>
</dbReference>
<accession>A0A517SAS6</accession>
<evidence type="ECO:0000259" key="1">
    <source>
        <dbReference type="PROSITE" id="PS51340"/>
    </source>
</evidence>
<dbReference type="SUPFAM" id="SSF50800">
    <property type="entry name" value="PK beta-barrel domain-like"/>
    <property type="match status" value="1"/>
</dbReference>
<gene>
    <name evidence="2" type="ORF">Pan44_12460</name>
</gene>
<reference evidence="2 3" key="1">
    <citation type="submission" date="2019-02" db="EMBL/GenBank/DDBJ databases">
        <title>Deep-cultivation of Planctomycetes and their phenomic and genomic characterization uncovers novel biology.</title>
        <authorList>
            <person name="Wiegand S."/>
            <person name="Jogler M."/>
            <person name="Boedeker C."/>
            <person name="Pinto D."/>
            <person name="Vollmers J."/>
            <person name="Rivas-Marin E."/>
            <person name="Kohn T."/>
            <person name="Peeters S.H."/>
            <person name="Heuer A."/>
            <person name="Rast P."/>
            <person name="Oberbeckmann S."/>
            <person name="Bunk B."/>
            <person name="Jeske O."/>
            <person name="Meyerdierks A."/>
            <person name="Storesund J.E."/>
            <person name="Kallscheuer N."/>
            <person name="Luecker S."/>
            <person name="Lage O.M."/>
            <person name="Pohl T."/>
            <person name="Merkel B.J."/>
            <person name="Hornburger P."/>
            <person name="Mueller R.-W."/>
            <person name="Bruemmer F."/>
            <person name="Labrenz M."/>
            <person name="Spormann A.M."/>
            <person name="Op den Camp H."/>
            <person name="Overmann J."/>
            <person name="Amann R."/>
            <person name="Jetten M.S.M."/>
            <person name="Mascher T."/>
            <person name="Medema M.H."/>
            <person name="Devos D.P."/>
            <person name="Kaster A.-K."/>
            <person name="Ovreas L."/>
            <person name="Rohde M."/>
            <person name="Galperin M.Y."/>
            <person name="Jogler C."/>
        </authorList>
    </citation>
    <scope>NUCLEOTIDE SEQUENCE [LARGE SCALE GENOMIC DNA]</scope>
    <source>
        <strain evidence="2 3">Pan44</strain>
    </source>
</reference>
<dbReference type="GO" id="GO:0030170">
    <property type="term" value="F:pyridoxal phosphate binding"/>
    <property type="evidence" value="ECO:0007669"/>
    <property type="project" value="InterPro"/>
</dbReference>
<dbReference type="InterPro" id="IPR005163">
    <property type="entry name" value="Tri_helical_YiiM-like"/>
</dbReference>
<dbReference type="PROSITE" id="PS51340">
    <property type="entry name" value="MOSC"/>
    <property type="match status" value="1"/>
</dbReference>
<dbReference type="Proteomes" id="UP000315700">
    <property type="component" value="Chromosome"/>
</dbReference>
<dbReference type="GO" id="GO:0030151">
    <property type="term" value="F:molybdenum ion binding"/>
    <property type="evidence" value="ECO:0007669"/>
    <property type="project" value="InterPro"/>
</dbReference>
<dbReference type="InterPro" id="IPR005302">
    <property type="entry name" value="MoCF_Sase_C"/>
</dbReference>
<dbReference type="FunCoup" id="A0A517SAS6">
    <property type="interactions" value="56"/>
</dbReference>
<dbReference type="Pfam" id="PF03473">
    <property type="entry name" value="MOSC"/>
    <property type="match status" value="1"/>
</dbReference>
<feature type="domain" description="MOSC" evidence="1">
    <location>
        <begin position="35"/>
        <end position="170"/>
    </location>
</feature>
<dbReference type="RefSeq" id="WP_145028270.1">
    <property type="nucleotide sequence ID" value="NZ_CP036271.1"/>
</dbReference>
<proteinExistence type="predicted"/>
<dbReference type="PANTHER" id="PTHR30212:SF2">
    <property type="entry name" value="PROTEIN YIIM"/>
    <property type="match status" value="1"/>
</dbReference>
<organism evidence="2 3">
    <name type="scientific">Caulifigura coniformis</name>
    <dbReference type="NCBI Taxonomy" id="2527983"/>
    <lineage>
        <taxon>Bacteria</taxon>
        <taxon>Pseudomonadati</taxon>
        <taxon>Planctomycetota</taxon>
        <taxon>Planctomycetia</taxon>
        <taxon>Planctomycetales</taxon>
        <taxon>Planctomycetaceae</taxon>
        <taxon>Caulifigura</taxon>
    </lineage>
</organism>
<name>A0A517SAS6_9PLAN</name>
<dbReference type="InParanoid" id="A0A517SAS6"/>
<dbReference type="OrthoDB" id="9786134at2"/>